<gene>
    <name evidence="2" type="ORF">ACFPQ3_06055</name>
</gene>
<feature type="transmembrane region" description="Helical" evidence="1">
    <location>
        <begin position="60"/>
        <end position="81"/>
    </location>
</feature>
<feature type="transmembrane region" description="Helical" evidence="1">
    <location>
        <begin position="6"/>
        <end position="27"/>
    </location>
</feature>
<keyword evidence="3" id="KW-1185">Reference proteome</keyword>
<evidence type="ECO:0000313" key="2">
    <source>
        <dbReference type="EMBL" id="MFC5631147.1"/>
    </source>
</evidence>
<comment type="caution">
    <text evidence="2">The sequence shown here is derived from an EMBL/GenBank/DDBJ whole genome shotgun (WGS) entry which is preliminary data.</text>
</comment>
<accession>A0ABW0UCT9</accession>
<name>A0ABW0UCT9_9STRE</name>
<dbReference type="RefSeq" id="WP_156805353.1">
    <property type="nucleotide sequence ID" value="NZ_JBHSOJ010000016.1"/>
</dbReference>
<sequence length="92" mass="11138">MLNYYIFSILFKVIEVYMMLLGVYVLLSWFPGAYQTRLGYWVAYFVEPLLKPFRKLKLHFGIFDVTVLVAFVALQFLRYLLMQLYIMVFTLW</sequence>
<dbReference type="Proteomes" id="UP001596110">
    <property type="component" value="Unassembled WGS sequence"/>
</dbReference>
<proteinExistence type="predicted"/>
<keyword evidence="1" id="KW-1133">Transmembrane helix</keyword>
<keyword evidence="1" id="KW-0812">Transmembrane</keyword>
<evidence type="ECO:0000256" key="1">
    <source>
        <dbReference type="SAM" id="Phobius"/>
    </source>
</evidence>
<reference evidence="3" key="1">
    <citation type="journal article" date="2019" name="Int. J. Syst. Evol. Microbiol.">
        <title>The Global Catalogue of Microorganisms (GCM) 10K type strain sequencing project: providing services to taxonomists for standard genome sequencing and annotation.</title>
        <authorList>
            <consortium name="The Broad Institute Genomics Platform"/>
            <consortium name="The Broad Institute Genome Sequencing Center for Infectious Disease"/>
            <person name="Wu L."/>
            <person name="Ma J."/>
        </authorList>
    </citation>
    <scope>NUCLEOTIDE SEQUENCE [LARGE SCALE GENOMIC DNA]</scope>
    <source>
        <strain evidence="3">DT43</strain>
    </source>
</reference>
<dbReference type="EMBL" id="JBHSOJ010000016">
    <property type="protein sequence ID" value="MFC5631147.1"/>
    <property type="molecule type" value="Genomic_DNA"/>
</dbReference>
<dbReference type="InterPro" id="IPR003425">
    <property type="entry name" value="CCB3/YggT"/>
</dbReference>
<keyword evidence="1" id="KW-0472">Membrane</keyword>
<dbReference type="Pfam" id="PF02325">
    <property type="entry name" value="CCB3_YggT"/>
    <property type="match status" value="1"/>
</dbReference>
<protein>
    <submittedName>
        <fullName evidence="2">YggT family protein</fullName>
    </submittedName>
</protein>
<organism evidence="2 3">
    <name type="scientific">Streptococcus caledonicus</name>
    <dbReference type="NCBI Taxonomy" id="2614158"/>
    <lineage>
        <taxon>Bacteria</taxon>
        <taxon>Bacillati</taxon>
        <taxon>Bacillota</taxon>
        <taxon>Bacilli</taxon>
        <taxon>Lactobacillales</taxon>
        <taxon>Streptococcaceae</taxon>
        <taxon>Streptococcus</taxon>
    </lineage>
</organism>
<evidence type="ECO:0000313" key="3">
    <source>
        <dbReference type="Proteomes" id="UP001596110"/>
    </source>
</evidence>